<feature type="signal peptide" evidence="1">
    <location>
        <begin position="1"/>
        <end position="21"/>
    </location>
</feature>
<comment type="caution">
    <text evidence="2">The sequence shown here is derived from an EMBL/GenBank/DDBJ whole genome shotgun (WGS) entry which is preliminary data.</text>
</comment>
<dbReference type="PROSITE" id="PS51257">
    <property type="entry name" value="PROKAR_LIPOPROTEIN"/>
    <property type="match status" value="1"/>
</dbReference>
<dbReference type="AlphaFoldDB" id="A0A2V2ZVD8"/>
<organism evidence="2 3">
    <name type="scientific">Cytobacillus oceanisediminis</name>
    <dbReference type="NCBI Taxonomy" id="665099"/>
    <lineage>
        <taxon>Bacteria</taxon>
        <taxon>Bacillati</taxon>
        <taxon>Bacillota</taxon>
        <taxon>Bacilli</taxon>
        <taxon>Bacillales</taxon>
        <taxon>Bacillaceae</taxon>
        <taxon>Cytobacillus</taxon>
    </lineage>
</organism>
<evidence type="ECO:0000313" key="2">
    <source>
        <dbReference type="EMBL" id="PWW28382.1"/>
    </source>
</evidence>
<reference evidence="2 3" key="1">
    <citation type="submission" date="2018-05" db="EMBL/GenBank/DDBJ databases">
        <title>Freshwater and sediment microbial communities from various areas in North America, analyzing microbe dynamics in response to fracking.</title>
        <authorList>
            <person name="Lamendella R."/>
        </authorList>
    </citation>
    <scope>NUCLEOTIDE SEQUENCE [LARGE SCALE GENOMIC DNA]</scope>
    <source>
        <strain evidence="2 3">15_TX</strain>
    </source>
</reference>
<keyword evidence="1" id="KW-0732">Signal</keyword>
<name>A0A2V2ZVD8_9BACI</name>
<protein>
    <recommendedName>
        <fullName evidence="4">Lipoprotein</fullName>
    </recommendedName>
</protein>
<evidence type="ECO:0000256" key="1">
    <source>
        <dbReference type="SAM" id="SignalP"/>
    </source>
</evidence>
<dbReference type="EMBL" id="QGTW01000006">
    <property type="protein sequence ID" value="PWW28382.1"/>
    <property type="molecule type" value="Genomic_DNA"/>
</dbReference>
<evidence type="ECO:0008006" key="4">
    <source>
        <dbReference type="Google" id="ProtNLM"/>
    </source>
</evidence>
<accession>A0A2V2ZVD8</accession>
<sequence length="76" mass="9359">MKRFFAFMILLLLLAGCRSTPFDTHTVIDWVDFIKWEGREYNGIYRCFSRRRIFRRKGWRSEIPGYRQCHEPKLQN</sequence>
<evidence type="ECO:0000313" key="3">
    <source>
        <dbReference type="Proteomes" id="UP000247150"/>
    </source>
</evidence>
<gene>
    <name evidence="2" type="ORF">DFO73_106198</name>
</gene>
<dbReference type="Proteomes" id="UP000247150">
    <property type="component" value="Unassembled WGS sequence"/>
</dbReference>
<feature type="chain" id="PRO_5015868577" description="Lipoprotein" evidence="1">
    <location>
        <begin position="22"/>
        <end position="76"/>
    </location>
</feature>
<proteinExistence type="predicted"/>